<evidence type="ECO:0000313" key="4">
    <source>
        <dbReference type="EMBL" id="NUU19735.1"/>
    </source>
</evidence>
<dbReference type="InterPro" id="IPR011042">
    <property type="entry name" value="6-blade_b-propeller_TolB-like"/>
</dbReference>
<evidence type="ECO:0000313" key="5">
    <source>
        <dbReference type="Proteomes" id="UP000565724"/>
    </source>
</evidence>
<dbReference type="AlphaFoldDB" id="A0A7Y6DZQ5"/>
<accession>A0A7Y6DZQ5</accession>
<evidence type="ECO:0000256" key="1">
    <source>
        <dbReference type="SAM" id="SignalP"/>
    </source>
</evidence>
<dbReference type="InterPro" id="IPR035986">
    <property type="entry name" value="PKD_dom_sf"/>
</dbReference>
<dbReference type="InterPro" id="IPR000601">
    <property type="entry name" value="PKD_dom"/>
</dbReference>
<protein>
    <submittedName>
        <fullName evidence="4">PKD domain-containing protein</fullName>
    </submittedName>
</protein>
<dbReference type="SMART" id="SM00089">
    <property type="entry name" value="PKD"/>
    <property type="match status" value="1"/>
</dbReference>
<dbReference type="Gene3D" id="2.60.120.430">
    <property type="entry name" value="Galactose-binding lectin"/>
    <property type="match status" value="1"/>
</dbReference>
<dbReference type="SUPFAM" id="SSF56988">
    <property type="entry name" value="Anthrax protective antigen"/>
    <property type="match status" value="1"/>
</dbReference>
<evidence type="ECO:0000259" key="2">
    <source>
        <dbReference type="PROSITE" id="PS50093"/>
    </source>
</evidence>
<feature type="signal peptide" evidence="1">
    <location>
        <begin position="1"/>
        <end position="21"/>
    </location>
</feature>
<dbReference type="Gene3D" id="2.60.40.10">
    <property type="entry name" value="Immunoglobulins"/>
    <property type="match status" value="1"/>
</dbReference>
<gene>
    <name evidence="4" type="ORF">HP550_21035</name>
</gene>
<dbReference type="Pfam" id="PF07691">
    <property type="entry name" value="PA14"/>
    <property type="match status" value="1"/>
</dbReference>
<feature type="domain" description="PA14" evidence="3">
    <location>
        <begin position="694"/>
        <end position="831"/>
    </location>
</feature>
<dbReference type="SMART" id="SM00758">
    <property type="entry name" value="PA14"/>
    <property type="match status" value="1"/>
</dbReference>
<dbReference type="InterPro" id="IPR037524">
    <property type="entry name" value="PA14/GLEYA"/>
</dbReference>
<proteinExistence type="predicted"/>
<dbReference type="InterPro" id="IPR011041">
    <property type="entry name" value="Quinoprot_gluc/sorb_DH_b-prop"/>
</dbReference>
<dbReference type="PANTHER" id="PTHR19328:SF13">
    <property type="entry name" value="HIPL1 PROTEIN"/>
    <property type="match status" value="1"/>
</dbReference>
<dbReference type="CDD" id="cd00146">
    <property type="entry name" value="PKD"/>
    <property type="match status" value="1"/>
</dbReference>
<dbReference type="PROSITE" id="PS51820">
    <property type="entry name" value="PA14"/>
    <property type="match status" value="1"/>
</dbReference>
<sequence>MRRLGLVGLFALLVSGLTTTAAPPAAAAVIPGFSDTLVASISSPTAIAFTSDGRMLITEKNGRLRVRTAAGALLTTAALDLSARLCTSSERGLLGVAVDPDPGTRAIYLYYTARGTSTACPTSTTGNPAGAPTNRVSRFVLGDNNVVDPASETILLDGIYTPAGNHNAGDVHVGKDGFLYVSTGDGGCDYAGNSGCGGANDAARDRNILNGKILRVERTTGAPAAGNPFLGTGSASCRLAPAPAGSICRETFAWGLRNPFRFAFDPDAAGTSFRINDVGQNVWEEIDTGLSGADYGWPLREGHCAQTGSATNCGTPTPAGMTDPLFDYNRDAGCGSITGGAFVPNGAWPASYDTAYVFADYVCGKVMTLTGGTSTDLATGLGGAVHLEFGPSGSTQALYYTTFVNGGEIHRISYTGTANRTPVAALTASPSSGAAPLTTTLNGSGSSDPDGDALTYLWTFGDGSPNATTSTPTLAHTYAAGTWTVSLQARDPAGAVSAPVSVTISSGNTAPVATIASPAAGATFSVGETFRLDGSATDAQDGTLPSARLSWTVLRVHDQHTHPFLGPVTGTGIDVVAPGPEDLAAAANSFLRISLTATDSGGVSTTVVRDFQPRKVAVTLATSPAGRTIVVNGLPVTGPTTVTSWAGFALQLSAAAQTDASGRPYGFNRWSDGSTVASRTWTTPSTAATMTASFSLRGLQGAYFDNQDFTGATVNRLDPTVGFSWGTAAPVSGIGADTYSVRWSGSVIPRYSQTYTFSTTSDDGVRLWVNGTRVIDAWTVHASRVDSGTITLTAGVAVPIVLEYFEGTGNAVAQLRWSSTSQAQELVPAERLRPFYAVNMQPVATPVHPGYAPDTGAVYGKRASGLSYGWNADNSSAMRDRNSALSPDQRYDTLAFLQLAPNSNARWELSVPNGTYSVRLVAGDPTAFGSTVRLLAENVLVVSGTTTSAQRWLDATATVTVTDRRLTLSNGTGAANNKLAFLEVRLL</sequence>
<dbReference type="SUPFAM" id="SSF49785">
    <property type="entry name" value="Galactose-binding domain-like"/>
    <property type="match status" value="1"/>
</dbReference>
<dbReference type="EMBL" id="JABMCI010000071">
    <property type="protein sequence ID" value="NUU19735.1"/>
    <property type="molecule type" value="Genomic_DNA"/>
</dbReference>
<dbReference type="Pfam" id="PF07995">
    <property type="entry name" value="GSDH"/>
    <property type="match status" value="1"/>
</dbReference>
<keyword evidence="5" id="KW-1185">Reference proteome</keyword>
<dbReference type="InterPro" id="IPR013783">
    <property type="entry name" value="Ig-like_fold"/>
</dbReference>
<dbReference type="PANTHER" id="PTHR19328">
    <property type="entry name" value="HEDGEHOG-INTERACTING PROTEIN"/>
    <property type="match status" value="1"/>
</dbReference>
<dbReference type="InterPro" id="IPR022409">
    <property type="entry name" value="PKD/Chitinase_dom"/>
</dbReference>
<comment type="caution">
    <text evidence="4">The sequence shown here is derived from an EMBL/GenBank/DDBJ whole genome shotgun (WGS) entry which is preliminary data.</text>
</comment>
<dbReference type="Pfam" id="PF18911">
    <property type="entry name" value="PKD_4"/>
    <property type="match status" value="1"/>
</dbReference>
<keyword evidence="1" id="KW-0732">Signal</keyword>
<name>A0A7Y6DZQ5_9CELL</name>
<dbReference type="SUPFAM" id="SSF49299">
    <property type="entry name" value="PKD domain"/>
    <property type="match status" value="1"/>
</dbReference>
<dbReference type="GO" id="GO:0005975">
    <property type="term" value="P:carbohydrate metabolic process"/>
    <property type="evidence" value="ECO:0007669"/>
    <property type="project" value="UniProtKB-ARBA"/>
</dbReference>
<dbReference type="RefSeq" id="WP_175349786.1">
    <property type="nucleotide sequence ID" value="NZ_JABMCI010000071.1"/>
</dbReference>
<dbReference type="SUPFAM" id="SSF50952">
    <property type="entry name" value="Soluble quinoprotein glucose dehydrogenase"/>
    <property type="match status" value="1"/>
</dbReference>
<organism evidence="4 5">
    <name type="scientific">Cellulomonas humilata</name>
    <dbReference type="NCBI Taxonomy" id="144055"/>
    <lineage>
        <taxon>Bacteria</taxon>
        <taxon>Bacillati</taxon>
        <taxon>Actinomycetota</taxon>
        <taxon>Actinomycetes</taxon>
        <taxon>Micrococcales</taxon>
        <taxon>Cellulomonadaceae</taxon>
        <taxon>Cellulomonas</taxon>
    </lineage>
</organism>
<dbReference type="Gene3D" id="2.120.10.30">
    <property type="entry name" value="TolB, C-terminal domain"/>
    <property type="match status" value="1"/>
</dbReference>
<dbReference type="InterPro" id="IPR012938">
    <property type="entry name" value="Glc/Sorbosone_DH"/>
</dbReference>
<dbReference type="Gene3D" id="2.60.120.260">
    <property type="entry name" value="Galactose-binding domain-like"/>
    <property type="match status" value="1"/>
</dbReference>
<dbReference type="InterPro" id="IPR008979">
    <property type="entry name" value="Galactose-bd-like_sf"/>
</dbReference>
<dbReference type="Proteomes" id="UP000565724">
    <property type="component" value="Unassembled WGS sequence"/>
</dbReference>
<dbReference type="InterPro" id="IPR011658">
    <property type="entry name" value="PA14_dom"/>
</dbReference>
<feature type="chain" id="PRO_5039720689" evidence="1">
    <location>
        <begin position="22"/>
        <end position="987"/>
    </location>
</feature>
<dbReference type="PROSITE" id="PS50093">
    <property type="entry name" value="PKD"/>
    <property type="match status" value="1"/>
</dbReference>
<feature type="domain" description="PKD" evidence="2">
    <location>
        <begin position="422"/>
        <end position="504"/>
    </location>
</feature>
<evidence type="ECO:0000259" key="3">
    <source>
        <dbReference type="PROSITE" id="PS51820"/>
    </source>
</evidence>
<reference evidence="4 5" key="1">
    <citation type="submission" date="2020-05" db="EMBL/GenBank/DDBJ databases">
        <title>Genome Sequencing of Type Strains.</title>
        <authorList>
            <person name="Lemaire J.F."/>
            <person name="Inderbitzin P."/>
            <person name="Gregorio O.A."/>
            <person name="Collins S.B."/>
            <person name="Wespe N."/>
            <person name="Knight-Connoni V."/>
        </authorList>
    </citation>
    <scope>NUCLEOTIDE SEQUENCE [LARGE SCALE GENOMIC DNA]</scope>
    <source>
        <strain evidence="4 5">ATCC 25174</strain>
    </source>
</reference>